<dbReference type="InterPro" id="IPR003700">
    <property type="entry name" value="Pantoate_hydroxy_MeTrfase"/>
</dbReference>
<evidence type="ECO:0000313" key="4">
    <source>
        <dbReference type="EMBL" id="GAI18680.1"/>
    </source>
</evidence>
<accession>X1MVE5</accession>
<organism evidence="4">
    <name type="scientific">marine sediment metagenome</name>
    <dbReference type="NCBI Taxonomy" id="412755"/>
    <lineage>
        <taxon>unclassified sequences</taxon>
        <taxon>metagenomes</taxon>
        <taxon>ecological metagenomes</taxon>
    </lineage>
</organism>
<dbReference type="Pfam" id="PF02548">
    <property type="entry name" value="Pantoate_transf"/>
    <property type="match status" value="1"/>
</dbReference>
<protein>
    <recommendedName>
        <fullName evidence="2">3-methyl-2-oxobutanoate hydroxymethyltransferase</fullName>
        <ecNumber evidence="2">2.1.2.11</ecNumber>
    </recommendedName>
</protein>
<dbReference type="PANTHER" id="PTHR20881:SF0">
    <property type="entry name" value="3-METHYL-2-OXOBUTANOATE HYDROXYMETHYLTRANSFERASE"/>
    <property type="match status" value="1"/>
</dbReference>
<comment type="similarity">
    <text evidence="1">Belongs to the PanB family.</text>
</comment>
<dbReference type="EC" id="2.1.2.11" evidence="2"/>
<dbReference type="InterPro" id="IPR040442">
    <property type="entry name" value="Pyrv_kinase-like_dom_sf"/>
</dbReference>
<dbReference type="GO" id="GO:0003864">
    <property type="term" value="F:3-methyl-2-oxobutanoate hydroxymethyltransferase activity"/>
    <property type="evidence" value="ECO:0007669"/>
    <property type="project" value="UniProtKB-EC"/>
</dbReference>
<evidence type="ECO:0000256" key="3">
    <source>
        <dbReference type="ARBA" id="ARBA00022679"/>
    </source>
</evidence>
<evidence type="ECO:0000256" key="1">
    <source>
        <dbReference type="ARBA" id="ARBA00008676"/>
    </source>
</evidence>
<comment type="caution">
    <text evidence="4">The sequence shown here is derived from an EMBL/GenBank/DDBJ whole genome shotgun (WGS) entry which is preliminary data.</text>
</comment>
<name>X1MVE5_9ZZZZ</name>
<keyword evidence="3" id="KW-0808">Transferase</keyword>
<evidence type="ECO:0000256" key="2">
    <source>
        <dbReference type="ARBA" id="ARBA00012618"/>
    </source>
</evidence>
<dbReference type="SUPFAM" id="SSF51621">
    <property type="entry name" value="Phosphoenolpyruvate/pyruvate domain"/>
    <property type="match status" value="1"/>
</dbReference>
<dbReference type="GO" id="GO:0015940">
    <property type="term" value="P:pantothenate biosynthetic process"/>
    <property type="evidence" value="ECO:0007669"/>
    <property type="project" value="InterPro"/>
</dbReference>
<dbReference type="AlphaFoldDB" id="X1MVE5"/>
<dbReference type="PANTHER" id="PTHR20881">
    <property type="entry name" value="3-METHYL-2-OXOBUTANOATE HYDROXYMETHYLTRANSFERASE"/>
    <property type="match status" value="1"/>
</dbReference>
<dbReference type="Gene3D" id="3.20.20.60">
    <property type="entry name" value="Phosphoenolpyruvate-binding domains"/>
    <property type="match status" value="1"/>
</dbReference>
<reference evidence="4" key="1">
    <citation type="journal article" date="2014" name="Front. Microbiol.">
        <title>High frequency of phylogenetically diverse reductive dehalogenase-homologous genes in deep subseafloor sedimentary metagenomes.</title>
        <authorList>
            <person name="Kawai M."/>
            <person name="Futagami T."/>
            <person name="Toyoda A."/>
            <person name="Takaki Y."/>
            <person name="Nishi S."/>
            <person name="Hori S."/>
            <person name="Arai W."/>
            <person name="Tsubouchi T."/>
            <person name="Morono Y."/>
            <person name="Uchiyama I."/>
            <person name="Ito T."/>
            <person name="Fujiyama A."/>
            <person name="Inagaki F."/>
            <person name="Takami H."/>
        </authorList>
    </citation>
    <scope>NUCLEOTIDE SEQUENCE</scope>
    <source>
        <strain evidence="4">Expedition CK06-06</strain>
    </source>
</reference>
<proteinExistence type="inferred from homology"/>
<dbReference type="EMBL" id="BARV01020879">
    <property type="protein sequence ID" value="GAI18680.1"/>
    <property type="molecule type" value="Genomic_DNA"/>
</dbReference>
<dbReference type="GO" id="GO:0000287">
    <property type="term" value="F:magnesium ion binding"/>
    <property type="evidence" value="ECO:0007669"/>
    <property type="project" value="TreeGrafter"/>
</dbReference>
<sequence length="115" mass="12656">MAEKKVTTSDLVEMKKKGEKITMLTAYDHLMASQLDDCGIDLILVGDSVGNVLLGYENTIPVTMDEMIHHCRAVTRGVKRAMVIGDMPFMSYQASAEEAVRNAGRFLKPVPCPPL</sequence>
<dbReference type="InterPro" id="IPR015813">
    <property type="entry name" value="Pyrv/PenolPyrv_kinase-like_dom"/>
</dbReference>
<gene>
    <name evidence="4" type="ORF">S06H3_34733</name>
</gene>